<name>A0AA40FLM4_9HYME</name>
<organism evidence="2 3">
    <name type="scientific">Melipona bicolor</name>
    <dbReference type="NCBI Taxonomy" id="60889"/>
    <lineage>
        <taxon>Eukaryota</taxon>
        <taxon>Metazoa</taxon>
        <taxon>Ecdysozoa</taxon>
        <taxon>Arthropoda</taxon>
        <taxon>Hexapoda</taxon>
        <taxon>Insecta</taxon>
        <taxon>Pterygota</taxon>
        <taxon>Neoptera</taxon>
        <taxon>Endopterygota</taxon>
        <taxon>Hymenoptera</taxon>
        <taxon>Apocrita</taxon>
        <taxon>Aculeata</taxon>
        <taxon>Apoidea</taxon>
        <taxon>Anthophila</taxon>
        <taxon>Apidae</taxon>
        <taxon>Melipona</taxon>
    </lineage>
</organism>
<dbReference type="Proteomes" id="UP001177670">
    <property type="component" value="Unassembled WGS sequence"/>
</dbReference>
<keyword evidence="3" id="KW-1185">Reference proteome</keyword>
<accession>A0AA40FLM4</accession>
<proteinExistence type="predicted"/>
<feature type="domain" description="Receptor ligand binding region" evidence="1">
    <location>
        <begin position="67"/>
        <end position="173"/>
    </location>
</feature>
<dbReference type="EMBL" id="JAHYIQ010000027">
    <property type="protein sequence ID" value="KAK1121186.1"/>
    <property type="molecule type" value="Genomic_DNA"/>
</dbReference>
<comment type="caution">
    <text evidence="2">The sequence shown here is derived from an EMBL/GenBank/DDBJ whole genome shotgun (WGS) entry which is preliminary data.</text>
</comment>
<gene>
    <name evidence="2" type="ORF">K0M31_010493</name>
</gene>
<sequence>MSGTCQAVIVFPRGRCLFEFHMGCRAPSSTPIFYPKRASLLAGFRLVFGYLARSSGHDCTRKGKENQTRSVTRVTWLAVRQRDHRLQTNRHGRKAQAALMYDAVFVLVEAFNKFLRKKPDRSNVRRTGISGSSQITNGTKALDCNSSPGWVTPFEFGDKISRLLRKVSTQSYLDRFEVSFSR</sequence>
<dbReference type="InterPro" id="IPR001828">
    <property type="entry name" value="ANF_lig-bd_rcpt"/>
</dbReference>
<dbReference type="Gene3D" id="3.40.50.2300">
    <property type="match status" value="1"/>
</dbReference>
<dbReference type="AlphaFoldDB" id="A0AA40FLM4"/>
<protein>
    <recommendedName>
        <fullName evidence="1">Receptor ligand binding region domain-containing protein</fullName>
    </recommendedName>
</protein>
<evidence type="ECO:0000313" key="2">
    <source>
        <dbReference type="EMBL" id="KAK1121186.1"/>
    </source>
</evidence>
<dbReference type="Pfam" id="PF01094">
    <property type="entry name" value="ANF_receptor"/>
    <property type="match status" value="1"/>
</dbReference>
<evidence type="ECO:0000313" key="3">
    <source>
        <dbReference type="Proteomes" id="UP001177670"/>
    </source>
</evidence>
<evidence type="ECO:0000259" key="1">
    <source>
        <dbReference type="Pfam" id="PF01094"/>
    </source>
</evidence>
<reference evidence="2" key="1">
    <citation type="submission" date="2021-10" db="EMBL/GenBank/DDBJ databases">
        <title>Melipona bicolor Genome sequencing and assembly.</title>
        <authorList>
            <person name="Araujo N.S."/>
            <person name="Arias M.C."/>
        </authorList>
    </citation>
    <scope>NUCLEOTIDE SEQUENCE</scope>
    <source>
        <strain evidence="2">USP_2M_L1-L4_2017</strain>
        <tissue evidence="2">Whole body</tissue>
    </source>
</reference>